<dbReference type="InterPro" id="IPR045338">
    <property type="entry name" value="DUF6535"/>
</dbReference>
<proteinExistence type="predicted"/>
<feature type="transmembrane region" description="Helical" evidence="2">
    <location>
        <begin position="184"/>
        <end position="213"/>
    </location>
</feature>
<accession>A0A167PW84</accession>
<name>A0A167PW84_CALVF</name>
<evidence type="ECO:0000259" key="3">
    <source>
        <dbReference type="Pfam" id="PF20153"/>
    </source>
</evidence>
<dbReference type="EMBL" id="KV417273">
    <property type="protein sequence ID" value="KZO99179.1"/>
    <property type="molecule type" value="Genomic_DNA"/>
</dbReference>
<keyword evidence="2" id="KW-0472">Membrane</keyword>
<evidence type="ECO:0000313" key="5">
    <source>
        <dbReference type="Proteomes" id="UP000076738"/>
    </source>
</evidence>
<keyword evidence="2" id="KW-1133">Transmembrane helix</keyword>
<reference evidence="4 5" key="1">
    <citation type="journal article" date="2016" name="Mol. Biol. Evol.">
        <title>Comparative Genomics of Early-Diverging Mushroom-Forming Fungi Provides Insights into the Origins of Lignocellulose Decay Capabilities.</title>
        <authorList>
            <person name="Nagy L.G."/>
            <person name="Riley R."/>
            <person name="Tritt A."/>
            <person name="Adam C."/>
            <person name="Daum C."/>
            <person name="Floudas D."/>
            <person name="Sun H."/>
            <person name="Yadav J.S."/>
            <person name="Pangilinan J."/>
            <person name="Larsson K.H."/>
            <person name="Matsuura K."/>
            <person name="Barry K."/>
            <person name="Labutti K."/>
            <person name="Kuo R."/>
            <person name="Ohm R.A."/>
            <person name="Bhattacharya S.S."/>
            <person name="Shirouzu T."/>
            <person name="Yoshinaga Y."/>
            <person name="Martin F.M."/>
            <person name="Grigoriev I.V."/>
            <person name="Hibbett D.S."/>
        </authorList>
    </citation>
    <scope>NUCLEOTIDE SEQUENCE [LARGE SCALE GENOMIC DNA]</scope>
    <source>
        <strain evidence="4 5">TUFC12733</strain>
    </source>
</reference>
<dbReference type="Pfam" id="PF20153">
    <property type="entry name" value="DUF6535"/>
    <property type="match status" value="1"/>
</dbReference>
<dbReference type="OrthoDB" id="3219854at2759"/>
<feature type="domain" description="DUF6535" evidence="3">
    <location>
        <begin position="37"/>
        <end position="214"/>
    </location>
</feature>
<evidence type="ECO:0000256" key="2">
    <source>
        <dbReference type="SAM" id="Phobius"/>
    </source>
</evidence>
<organism evidence="4 5">
    <name type="scientific">Calocera viscosa (strain TUFC12733)</name>
    <dbReference type="NCBI Taxonomy" id="1330018"/>
    <lineage>
        <taxon>Eukaryota</taxon>
        <taxon>Fungi</taxon>
        <taxon>Dikarya</taxon>
        <taxon>Basidiomycota</taxon>
        <taxon>Agaricomycotina</taxon>
        <taxon>Dacrymycetes</taxon>
        <taxon>Dacrymycetales</taxon>
        <taxon>Dacrymycetaceae</taxon>
        <taxon>Calocera</taxon>
    </lineage>
</organism>
<evidence type="ECO:0000313" key="4">
    <source>
        <dbReference type="EMBL" id="KZO99179.1"/>
    </source>
</evidence>
<dbReference type="AlphaFoldDB" id="A0A167PW84"/>
<dbReference type="Proteomes" id="UP000076738">
    <property type="component" value="Unassembled WGS sequence"/>
</dbReference>
<feature type="region of interest" description="Disordered" evidence="1">
    <location>
        <begin position="1"/>
        <end position="25"/>
    </location>
</feature>
<feature type="transmembrane region" description="Helical" evidence="2">
    <location>
        <begin position="219"/>
        <end position="244"/>
    </location>
</feature>
<gene>
    <name evidence="4" type="ORF">CALVIDRAFT_553525</name>
</gene>
<feature type="transmembrane region" description="Helical" evidence="2">
    <location>
        <begin position="61"/>
        <end position="81"/>
    </location>
</feature>
<keyword evidence="5" id="KW-1185">Reference proteome</keyword>
<sequence>MSIPLSPISPTDSHGPRQVWVDEFPPAPDKSDNAEIWRTYVEKADEYDGALIRRWNEGMDVFLLFTGLYSAILSAFLMASWSMMQPDTGQATVDALTAVSSQLAAFRTDSSNLSVVYEMPSFNPPMAAIVVNALWFSSLSISLFAAIGAMLVKEWLSAYTQNVAIVPVERAQQRQFRYAGLNKWGLPTIVSFLPISIHLAVFLFFTGLVVFTWPVNWPLSLLLMALLAAGVALYAASSLAPVFYADCPYKSPLYPVLQFVWVNARLLASRAVRRVRRTQRQPDEEALTNAGGPFAEYSEMLERRYIEEQSLALQSQALGWLVNSPDHAAQAEALHFMAWWRMPATVWTTIEDAVQNASSSFLRRRLGSIMKNPERDVSREELEWLALISSHASRAEAVVPSELIEHVSSRLRFKTPRHAYHDALISIVATNAGENTSILHLATARLLICLTFNSNLLKHVERVELISVLSSWGLAAAQNPDDGGLGADDTKTVLARALLTTCALLNPGGGMQLSRLLETLRYVTAAGIGGKDLEEPLLHCLNQWESQAAYLQYPRFYRSLLFSSDLNRLGCLRACLGQ</sequence>
<keyword evidence="2" id="KW-0812">Transmembrane</keyword>
<evidence type="ECO:0000256" key="1">
    <source>
        <dbReference type="SAM" id="MobiDB-lite"/>
    </source>
</evidence>
<protein>
    <recommendedName>
        <fullName evidence="3">DUF6535 domain-containing protein</fullName>
    </recommendedName>
</protein>
<dbReference type="STRING" id="1330018.A0A167PW84"/>
<feature type="transmembrane region" description="Helical" evidence="2">
    <location>
        <begin position="126"/>
        <end position="152"/>
    </location>
</feature>